<accession>A0A074KWN0</accession>
<dbReference type="PANTHER" id="PTHR11851:SF224">
    <property type="entry name" value="PROCESSING PROTEASE"/>
    <property type="match status" value="1"/>
</dbReference>
<dbReference type="STRING" id="1048983.EL17_19005"/>
<dbReference type="GO" id="GO:0046872">
    <property type="term" value="F:metal ion binding"/>
    <property type="evidence" value="ECO:0007669"/>
    <property type="project" value="InterPro"/>
</dbReference>
<keyword evidence="5" id="KW-1185">Reference proteome</keyword>
<dbReference type="eggNOG" id="COG0612">
    <property type="taxonomic scope" value="Bacteria"/>
</dbReference>
<dbReference type="Pfam" id="PF00675">
    <property type="entry name" value="Peptidase_M16"/>
    <property type="match status" value="1"/>
</dbReference>
<dbReference type="Gene3D" id="3.30.830.10">
    <property type="entry name" value="Metalloenzyme, LuxS/M16 peptidase-like"/>
    <property type="match status" value="2"/>
</dbReference>
<dbReference type="AlphaFoldDB" id="A0A074KWN0"/>
<sequence>MKNIFIYLMLSLVISQTGFAQVDRSKRPEPGPAPEIKIGDAESFTLANGLKVFVVENNKLPRVAFSLILDRDPIFEGEKAGLTDFVGQMMMAGTSSRSKDELDEEVDFLGASLNAGATSLFASSLKKNQDKIVELMADVLYNPIFPESELERLKKQAISGLASSKDNPDAISSRLTSSVVFGKEHPYGEEATEETIGNITVEDVKDYYTTYFRPNIAYMAIVGDINKGEAEKLVTQYFAEWEKGEVPSKDVAKPQAPEKNKVAMVDRSASVQSVISVTHPVKMHISDEDYLDTRVLNYVLGGGSSSRLFMNLREDKGYTYGAYSSIGSDKHIATFSAGASVRSEVTDSAVYEIIYEIRNIVENGITQEELDAAKANLSGSFGRSLESPSTIANFAINTERYDLSKDFYATYLQRLNDLTVEDINQAAKKYLKPENMYITVVGNGSVIQDGLAQFGEINQYDNMGNPARKVVMADADMTAERVLANYIDAIGGEENVSNIERAKISSTAEVQGMKLDMLSVHDEPNGMFSQKIMMMGNVASNIVIKDGKATMTGMGQSQEMTDEQFEEAKMGMYIIPETRYEEMGYTLDLDGVKDVDGQDAYKVIVTNPTGAQVTNYYSVSSGLKIKSESASSGEVVYENYKEYEGVKFPTQLTVKSPMIPMPLKSVVENVEINADLAAADFN</sequence>
<organism evidence="4 5">
    <name type="scientific">Anditalea andensis</name>
    <dbReference type="NCBI Taxonomy" id="1048983"/>
    <lineage>
        <taxon>Bacteria</taxon>
        <taxon>Pseudomonadati</taxon>
        <taxon>Bacteroidota</taxon>
        <taxon>Cytophagia</taxon>
        <taxon>Cytophagales</taxon>
        <taxon>Cytophagaceae</taxon>
        <taxon>Anditalea</taxon>
    </lineage>
</organism>
<keyword evidence="1" id="KW-0732">Signal</keyword>
<evidence type="ECO:0000313" key="5">
    <source>
        <dbReference type="Proteomes" id="UP000027821"/>
    </source>
</evidence>
<evidence type="ECO:0000313" key="4">
    <source>
        <dbReference type="EMBL" id="KEO72008.1"/>
    </source>
</evidence>
<dbReference type="InterPro" id="IPR007863">
    <property type="entry name" value="Peptidase_M16_C"/>
</dbReference>
<dbReference type="Proteomes" id="UP000027821">
    <property type="component" value="Unassembled WGS sequence"/>
</dbReference>
<reference evidence="4 5" key="1">
    <citation type="submission" date="2014-04" db="EMBL/GenBank/DDBJ databases">
        <title>Characterization and application of a salt tolerant electro-active bacterium.</title>
        <authorList>
            <person name="Yang L."/>
            <person name="Wei S."/>
            <person name="Tay Q.X.M."/>
        </authorList>
    </citation>
    <scope>NUCLEOTIDE SEQUENCE [LARGE SCALE GENOMIC DNA]</scope>
    <source>
        <strain evidence="4 5">LY1</strain>
    </source>
</reference>
<evidence type="ECO:0000259" key="2">
    <source>
        <dbReference type="Pfam" id="PF00675"/>
    </source>
</evidence>
<evidence type="ECO:0000256" key="1">
    <source>
        <dbReference type="SAM" id="SignalP"/>
    </source>
</evidence>
<comment type="caution">
    <text evidence="4">The sequence shown here is derived from an EMBL/GenBank/DDBJ whole genome shotgun (WGS) entry which is preliminary data.</text>
</comment>
<feature type="chain" id="PRO_5001695605" evidence="1">
    <location>
        <begin position="21"/>
        <end position="682"/>
    </location>
</feature>
<dbReference type="RefSeq" id="WP_035078082.1">
    <property type="nucleotide sequence ID" value="NZ_JMIH01000028.1"/>
</dbReference>
<feature type="signal peptide" evidence="1">
    <location>
        <begin position="1"/>
        <end position="20"/>
    </location>
</feature>
<dbReference type="InterPro" id="IPR050361">
    <property type="entry name" value="MPP/UQCRC_Complex"/>
</dbReference>
<name>A0A074KWN0_9BACT</name>
<feature type="domain" description="Peptidase M16 N-terminal" evidence="2">
    <location>
        <begin position="74"/>
        <end position="173"/>
    </location>
</feature>
<dbReference type="InterPro" id="IPR011765">
    <property type="entry name" value="Pept_M16_N"/>
</dbReference>
<dbReference type="Pfam" id="PF05193">
    <property type="entry name" value="Peptidase_M16_C"/>
    <property type="match status" value="1"/>
</dbReference>
<feature type="domain" description="Peptidase M16 C-terminal" evidence="3">
    <location>
        <begin position="198"/>
        <end position="377"/>
    </location>
</feature>
<dbReference type="InterPro" id="IPR011249">
    <property type="entry name" value="Metalloenz_LuxS/M16"/>
</dbReference>
<dbReference type="SUPFAM" id="SSF63411">
    <property type="entry name" value="LuxS/MPP-like metallohydrolase"/>
    <property type="match status" value="2"/>
</dbReference>
<dbReference type="EMBL" id="JMIH01000028">
    <property type="protein sequence ID" value="KEO72008.1"/>
    <property type="molecule type" value="Genomic_DNA"/>
</dbReference>
<evidence type="ECO:0000259" key="3">
    <source>
        <dbReference type="Pfam" id="PF05193"/>
    </source>
</evidence>
<protein>
    <submittedName>
        <fullName evidence="4">Peptidase M16</fullName>
    </submittedName>
</protein>
<dbReference type="PANTHER" id="PTHR11851">
    <property type="entry name" value="METALLOPROTEASE"/>
    <property type="match status" value="1"/>
</dbReference>
<dbReference type="OrthoDB" id="9811314at2"/>
<gene>
    <name evidence="4" type="ORF">EL17_19005</name>
</gene>
<proteinExistence type="predicted"/>